<dbReference type="Pfam" id="PF14907">
    <property type="entry name" value="NTP_transf_5"/>
    <property type="match status" value="1"/>
</dbReference>
<organism evidence="1 2">
    <name type="scientific">Sphingobacterium multivorum</name>
    <dbReference type="NCBI Taxonomy" id="28454"/>
    <lineage>
        <taxon>Bacteria</taxon>
        <taxon>Pseudomonadati</taxon>
        <taxon>Bacteroidota</taxon>
        <taxon>Sphingobacteriia</taxon>
        <taxon>Sphingobacteriales</taxon>
        <taxon>Sphingobacteriaceae</taxon>
        <taxon>Sphingobacterium</taxon>
    </lineage>
</organism>
<dbReference type="Proteomes" id="UP000251241">
    <property type="component" value="Unassembled WGS sequence"/>
</dbReference>
<evidence type="ECO:0000313" key="2">
    <source>
        <dbReference type="Proteomes" id="UP000251241"/>
    </source>
</evidence>
<protein>
    <recommendedName>
        <fullName evidence="3">Nucleotidyltransferase family protein</fullName>
    </recommendedName>
</protein>
<sequence>MDGIVYYGVQKLRDEWLPPRSLHVRWTIRINQLEQLHTKMNKTITEQAILFKAHKIDAVLLKGQGLAQYYHQPTSRSCGDIDWCFNGKQDFDRANSVIKNSMISLTSQAGSSCFYFWEGVETEHHRHIFDIHNPLKKAYLRKLTDRYPIEKKVRFNGEVVLTLSPILNMLQVNSHILKHMLSFGIGIRQLCDAARLYFNEAKNIDGTQLLNIYRALGILPWVHLLHQLLHDFLGLPKENLPIQLDRSNNANWMMEEILYAGNFGFYDNRFGTSDQSGLKRSKRRQRLLRNMKNYLPYATQEVIWFPIVHFLSGLKK</sequence>
<accession>A0A2X2J9M9</accession>
<proteinExistence type="predicted"/>
<name>A0A2X2J9M9_SPHMU</name>
<evidence type="ECO:0008006" key="3">
    <source>
        <dbReference type="Google" id="ProtNLM"/>
    </source>
</evidence>
<evidence type="ECO:0000313" key="1">
    <source>
        <dbReference type="EMBL" id="SPZ88636.1"/>
    </source>
</evidence>
<reference evidence="1 2" key="1">
    <citation type="submission" date="2018-06" db="EMBL/GenBank/DDBJ databases">
        <authorList>
            <consortium name="Pathogen Informatics"/>
            <person name="Doyle S."/>
        </authorList>
    </citation>
    <scope>NUCLEOTIDE SEQUENCE [LARGE SCALE GENOMIC DNA]</scope>
    <source>
        <strain evidence="1 2">NCTC11343</strain>
    </source>
</reference>
<gene>
    <name evidence="1" type="ORF">NCTC11343_03602</name>
</gene>
<dbReference type="AlphaFoldDB" id="A0A2X2J9M9"/>
<dbReference type="InterPro" id="IPR039498">
    <property type="entry name" value="NTP_transf_5"/>
</dbReference>
<dbReference type="EMBL" id="UAUU01000009">
    <property type="protein sequence ID" value="SPZ88636.1"/>
    <property type="molecule type" value="Genomic_DNA"/>
</dbReference>